<dbReference type="Gramene" id="A09p58970.2_BraZ1">
    <property type="protein sequence ID" value="A09p58970.2_BraZ1.CDS.1"/>
    <property type="gene ID" value="A09g58970.2_BraZ1"/>
</dbReference>
<evidence type="ECO:0000313" key="1">
    <source>
        <dbReference type="EMBL" id="CAG7865430.1"/>
    </source>
</evidence>
<proteinExistence type="predicted"/>
<reference evidence="2" key="1">
    <citation type="submission" date="2018-11" db="EMBL/GenBank/DDBJ databases">
        <authorList>
            <consortium name="Genoscope - CEA"/>
            <person name="William W."/>
        </authorList>
    </citation>
    <scope>NUCLEOTIDE SEQUENCE</scope>
</reference>
<accession>A0A3P5Y4R2</accession>
<dbReference type="AlphaFoldDB" id="A0A3P5Y4R2"/>
<name>A0A3P5Y4R2_BRACM</name>
<evidence type="ECO:0000313" key="2">
    <source>
        <dbReference type="EMBL" id="VDC62502.1"/>
    </source>
</evidence>
<dbReference type="EMBL" id="LS974625">
    <property type="protein sequence ID" value="CAG7865430.1"/>
    <property type="molecule type" value="Genomic_DNA"/>
</dbReference>
<gene>
    <name evidence="2" type="ORF">BRAA09T40113Z</name>
    <name evidence="1" type="ORF">BRAPAZ1V2_A09P58970.2</name>
</gene>
<dbReference type="EMBL" id="LR031568">
    <property type="protein sequence ID" value="VDC62502.1"/>
    <property type="molecule type" value="Genomic_DNA"/>
</dbReference>
<dbReference type="Proteomes" id="UP000694005">
    <property type="component" value="Chromosome A09"/>
</dbReference>
<organism evidence="2">
    <name type="scientific">Brassica campestris</name>
    <name type="common">Field mustard</name>
    <dbReference type="NCBI Taxonomy" id="3711"/>
    <lineage>
        <taxon>Eukaryota</taxon>
        <taxon>Viridiplantae</taxon>
        <taxon>Streptophyta</taxon>
        <taxon>Embryophyta</taxon>
        <taxon>Tracheophyta</taxon>
        <taxon>Spermatophyta</taxon>
        <taxon>Magnoliopsida</taxon>
        <taxon>eudicotyledons</taxon>
        <taxon>Gunneridae</taxon>
        <taxon>Pentapetalae</taxon>
        <taxon>rosids</taxon>
        <taxon>malvids</taxon>
        <taxon>Brassicales</taxon>
        <taxon>Brassicaceae</taxon>
        <taxon>Brassiceae</taxon>
        <taxon>Brassica</taxon>
    </lineage>
</organism>
<sequence length="36" mass="4272">MFYSVILCFFRLTNDDFLCLIYDVLSPGFLYSIQLT</sequence>
<protein>
    <submittedName>
        <fullName evidence="1">Uncharacterized protein</fullName>
    </submittedName>
</protein>